<evidence type="ECO:0000313" key="1">
    <source>
        <dbReference type="EMBL" id="URD74787.1"/>
    </source>
</evidence>
<gene>
    <name evidence="1" type="ORF">MUK42_36256</name>
</gene>
<organism evidence="1 2">
    <name type="scientific">Musa troglodytarum</name>
    <name type="common">fe'i banana</name>
    <dbReference type="NCBI Taxonomy" id="320322"/>
    <lineage>
        <taxon>Eukaryota</taxon>
        <taxon>Viridiplantae</taxon>
        <taxon>Streptophyta</taxon>
        <taxon>Embryophyta</taxon>
        <taxon>Tracheophyta</taxon>
        <taxon>Spermatophyta</taxon>
        <taxon>Magnoliopsida</taxon>
        <taxon>Liliopsida</taxon>
        <taxon>Zingiberales</taxon>
        <taxon>Musaceae</taxon>
        <taxon>Musa</taxon>
    </lineage>
</organism>
<evidence type="ECO:0000313" key="2">
    <source>
        <dbReference type="Proteomes" id="UP001055439"/>
    </source>
</evidence>
<dbReference type="Proteomes" id="UP001055439">
    <property type="component" value="Chromosome 1"/>
</dbReference>
<name>A0A9E7EE98_9LILI</name>
<dbReference type="EMBL" id="CP097502">
    <property type="protein sequence ID" value="URD74787.1"/>
    <property type="molecule type" value="Genomic_DNA"/>
</dbReference>
<dbReference type="AlphaFoldDB" id="A0A9E7EE98"/>
<reference evidence="1" key="1">
    <citation type="submission" date="2022-05" db="EMBL/GenBank/DDBJ databases">
        <title>The Musa troglodytarum L. genome provides insights into the mechanism of non-climacteric behaviour and enrichment of carotenoids.</title>
        <authorList>
            <person name="Wang J."/>
        </authorList>
    </citation>
    <scope>NUCLEOTIDE SEQUENCE</scope>
    <source>
        <tissue evidence="1">Leaf</tissue>
    </source>
</reference>
<sequence>MMVTKILGGAKLIFHGRYICINGLVKLSAHLTTACTPSETSHCDMHQPHVSLLRPAPASTVAPP</sequence>
<keyword evidence="2" id="KW-1185">Reference proteome</keyword>
<proteinExistence type="predicted"/>
<protein>
    <submittedName>
        <fullName evidence="1">Uncharacterized protein</fullName>
    </submittedName>
</protein>
<accession>A0A9E7EE98</accession>